<dbReference type="InterPro" id="IPR017926">
    <property type="entry name" value="GATASE"/>
</dbReference>
<protein>
    <submittedName>
        <fullName evidence="2">Type 1 glutamine amidotransferase</fullName>
        <ecNumber evidence="2">3.4.-.-</ecNumber>
    </submittedName>
</protein>
<dbReference type="Proteomes" id="UP001274321">
    <property type="component" value="Unassembled WGS sequence"/>
</dbReference>
<dbReference type="RefSeq" id="WP_319842926.1">
    <property type="nucleotide sequence ID" value="NZ_JAXAFJ010000001.1"/>
</dbReference>
<proteinExistence type="predicted"/>
<organism evidence="2 3">
    <name type="scientific">Terrihabitans rhizophilus</name>
    <dbReference type="NCBI Taxonomy" id="3092662"/>
    <lineage>
        <taxon>Bacteria</taxon>
        <taxon>Pseudomonadati</taxon>
        <taxon>Pseudomonadota</taxon>
        <taxon>Alphaproteobacteria</taxon>
        <taxon>Hyphomicrobiales</taxon>
        <taxon>Terrihabitans</taxon>
    </lineage>
</organism>
<evidence type="ECO:0000313" key="2">
    <source>
        <dbReference type="EMBL" id="MDX6804810.1"/>
    </source>
</evidence>
<dbReference type="PANTHER" id="PTHR42695:SF5">
    <property type="entry name" value="GLUTAMINE AMIDOTRANSFERASE YLR126C-RELATED"/>
    <property type="match status" value="1"/>
</dbReference>
<comment type="caution">
    <text evidence="2">The sequence shown here is derived from an EMBL/GenBank/DDBJ whole genome shotgun (WGS) entry which is preliminary data.</text>
</comment>
<gene>
    <name evidence="2" type="ORF">SCD90_01925</name>
</gene>
<dbReference type="GO" id="GO:0016787">
    <property type="term" value="F:hydrolase activity"/>
    <property type="evidence" value="ECO:0007669"/>
    <property type="project" value="UniProtKB-KW"/>
</dbReference>
<dbReference type="SUPFAM" id="SSF52317">
    <property type="entry name" value="Class I glutamine amidotransferase-like"/>
    <property type="match status" value="1"/>
</dbReference>
<keyword evidence="3" id="KW-1185">Reference proteome</keyword>
<keyword evidence="2" id="KW-0315">Glutamine amidotransferase</keyword>
<dbReference type="Gene3D" id="3.40.50.880">
    <property type="match status" value="1"/>
</dbReference>
<reference evidence="2 3" key="1">
    <citation type="submission" date="2023-11" db="EMBL/GenBank/DDBJ databases">
        <authorList>
            <person name="Bao R."/>
        </authorList>
    </citation>
    <scope>NUCLEOTIDE SEQUENCE [LARGE SCALE GENOMIC DNA]</scope>
    <source>
        <strain evidence="2 3">PJ23</strain>
    </source>
</reference>
<evidence type="ECO:0000259" key="1">
    <source>
        <dbReference type="Pfam" id="PF00117"/>
    </source>
</evidence>
<evidence type="ECO:0000313" key="3">
    <source>
        <dbReference type="Proteomes" id="UP001274321"/>
    </source>
</evidence>
<accession>A0ABU4RMB1</accession>
<dbReference type="InterPro" id="IPR044992">
    <property type="entry name" value="ChyE-like"/>
</dbReference>
<dbReference type="CDD" id="cd01741">
    <property type="entry name" value="GATase1_1"/>
    <property type="match status" value="1"/>
</dbReference>
<keyword evidence="2" id="KW-0378">Hydrolase</keyword>
<dbReference type="PROSITE" id="PS51273">
    <property type="entry name" value="GATASE_TYPE_1"/>
    <property type="match status" value="1"/>
</dbReference>
<dbReference type="EMBL" id="JAXAFJ010000001">
    <property type="protein sequence ID" value="MDX6804810.1"/>
    <property type="molecule type" value="Genomic_DNA"/>
</dbReference>
<sequence length="232" mass="24856">MNVLAVENFPGTHLGLIGPALDEGGIEVDLRCMHAGAALPLGHAGYDGLVILGGDQSALADDTHPYLPALARLAVQFADADKAVLGVCLGSQILARGFGGRNILDRPIEIGWQTVTATHAGRADPVISALGDGAPLFHWHRDTFDLPGEAIRLASSAQTPNQAFRVGRAAYGLQFHFEADRALVAQWLEAYRAMLDRDAPEFVQRHAEQEGTLGVEADRVGLEIARRWVALL</sequence>
<dbReference type="PANTHER" id="PTHR42695">
    <property type="entry name" value="GLUTAMINE AMIDOTRANSFERASE YLR126C-RELATED"/>
    <property type="match status" value="1"/>
</dbReference>
<name>A0ABU4RMB1_9HYPH</name>
<dbReference type="EC" id="3.4.-.-" evidence="2"/>
<dbReference type="InterPro" id="IPR029062">
    <property type="entry name" value="Class_I_gatase-like"/>
</dbReference>
<dbReference type="Pfam" id="PF00117">
    <property type="entry name" value="GATase"/>
    <property type="match status" value="1"/>
</dbReference>
<feature type="domain" description="Glutamine amidotransferase" evidence="1">
    <location>
        <begin position="44"/>
        <end position="179"/>
    </location>
</feature>